<evidence type="ECO:0000313" key="11">
    <source>
        <dbReference type="Proteomes" id="UP000051655"/>
    </source>
</evidence>
<proteinExistence type="inferred from homology"/>
<organism evidence="10 11">
    <name type="scientific">Weissella kandleri</name>
    <dbReference type="NCBI Taxonomy" id="1616"/>
    <lineage>
        <taxon>Bacteria</taxon>
        <taxon>Bacillati</taxon>
        <taxon>Bacillota</taxon>
        <taxon>Bacilli</taxon>
        <taxon>Lactobacillales</taxon>
        <taxon>Lactobacillaceae</taxon>
        <taxon>Weissella</taxon>
    </lineage>
</organism>
<dbReference type="AlphaFoldDB" id="A0A0R2JIV2"/>
<feature type="domain" description="ABC-2 type transporter transmembrane" evidence="9">
    <location>
        <begin position="21"/>
        <end position="228"/>
    </location>
</feature>
<evidence type="ECO:0000256" key="3">
    <source>
        <dbReference type="ARBA" id="ARBA00022448"/>
    </source>
</evidence>
<sequence length="271" mass="30623">MNSLIQVLIEQIKNHQIAQRIVKYDRRSSSQDYYLGQVWEIINPILQVSVYFLMIFMGLRSYSDRAGGSWGFLSWMLVGMGVYRFISQTINVGSKAVKRQLGIAAKMNFPLSIAPQISLLSNLLPLYVLVLLGVGIRMYAHLSVHINLIALAYYFAAAVLFAYGMALLLSTLVIIVPDLSPLIGTALNMGMWLSGVIFPVESMSPVLMDILQLNPTYYLVYGFRNTLFGNEAAFNINWDNMTILFWTITLIILMVGSHLHLKFKSQFSEYV</sequence>
<feature type="transmembrane region" description="Helical" evidence="8">
    <location>
        <begin position="66"/>
        <end position="86"/>
    </location>
</feature>
<keyword evidence="5 8" id="KW-0812">Transmembrane</keyword>
<feature type="transmembrane region" description="Helical" evidence="8">
    <location>
        <begin position="117"/>
        <end position="139"/>
    </location>
</feature>
<keyword evidence="11" id="KW-1185">Reference proteome</keyword>
<dbReference type="OrthoDB" id="9794365at2"/>
<reference evidence="10 11" key="1">
    <citation type="journal article" date="2015" name="Genome Announc.">
        <title>Expanding the biotechnology potential of lactobacilli through comparative genomics of 213 strains and associated genera.</title>
        <authorList>
            <person name="Sun Z."/>
            <person name="Harris H.M."/>
            <person name="McCann A."/>
            <person name="Guo C."/>
            <person name="Argimon S."/>
            <person name="Zhang W."/>
            <person name="Yang X."/>
            <person name="Jeffery I.B."/>
            <person name="Cooney J.C."/>
            <person name="Kagawa T.F."/>
            <person name="Liu W."/>
            <person name="Song Y."/>
            <person name="Salvetti E."/>
            <person name="Wrobel A."/>
            <person name="Rasinkangas P."/>
            <person name="Parkhill J."/>
            <person name="Rea M.C."/>
            <person name="O'Sullivan O."/>
            <person name="Ritari J."/>
            <person name="Douillard F.P."/>
            <person name="Paul Ross R."/>
            <person name="Yang R."/>
            <person name="Briner A.E."/>
            <person name="Felis G.E."/>
            <person name="de Vos W.M."/>
            <person name="Barrangou R."/>
            <person name="Klaenhammer T.R."/>
            <person name="Caufield P.W."/>
            <person name="Cui Y."/>
            <person name="Zhang H."/>
            <person name="O'Toole P.W."/>
        </authorList>
    </citation>
    <scope>NUCLEOTIDE SEQUENCE [LARGE SCALE GENOMIC DNA]</scope>
    <source>
        <strain evidence="10 11">DSM 20593</strain>
    </source>
</reference>
<evidence type="ECO:0000256" key="8">
    <source>
        <dbReference type="SAM" id="Phobius"/>
    </source>
</evidence>
<evidence type="ECO:0000256" key="1">
    <source>
        <dbReference type="ARBA" id="ARBA00004651"/>
    </source>
</evidence>
<dbReference type="GO" id="GO:0140359">
    <property type="term" value="F:ABC-type transporter activity"/>
    <property type="evidence" value="ECO:0007669"/>
    <property type="project" value="InterPro"/>
</dbReference>
<dbReference type="EMBL" id="JQBP01000001">
    <property type="protein sequence ID" value="KRN75814.1"/>
    <property type="molecule type" value="Genomic_DNA"/>
</dbReference>
<dbReference type="GO" id="GO:0015920">
    <property type="term" value="P:lipopolysaccharide transport"/>
    <property type="evidence" value="ECO:0007669"/>
    <property type="project" value="TreeGrafter"/>
</dbReference>
<dbReference type="STRING" id="1616.IV73_GL000313"/>
<gene>
    <name evidence="10" type="ORF">IV73_GL000313</name>
</gene>
<keyword evidence="6 8" id="KW-1133">Transmembrane helix</keyword>
<feature type="transmembrane region" description="Helical" evidence="8">
    <location>
        <begin position="151"/>
        <end position="176"/>
    </location>
</feature>
<evidence type="ECO:0000256" key="2">
    <source>
        <dbReference type="ARBA" id="ARBA00007783"/>
    </source>
</evidence>
<comment type="caution">
    <text evidence="10">The sequence shown here is derived from an EMBL/GenBank/DDBJ whole genome shotgun (WGS) entry which is preliminary data.</text>
</comment>
<evidence type="ECO:0000256" key="5">
    <source>
        <dbReference type="ARBA" id="ARBA00022692"/>
    </source>
</evidence>
<keyword evidence="3" id="KW-0813">Transport</keyword>
<keyword evidence="4" id="KW-1003">Cell membrane</keyword>
<protein>
    <recommendedName>
        <fullName evidence="9">ABC-2 type transporter transmembrane domain-containing protein</fullName>
    </recommendedName>
</protein>
<evidence type="ECO:0000259" key="9">
    <source>
        <dbReference type="Pfam" id="PF01061"/>
    </source>
</evidence>
<name>A0A0R2JIV2_9LACO</name>
<dbReference type="RefSeq" id="WP_057753823.1">
    <property type="nucleotide sequence ID" value="NZ_JQBP01000001.1"/>
</dbReference>
<evidence type="ECO:0000256" key="6">
    <source>
        <dbReference type="ARBA" id="ARBA00022989"/>
    </source>
</evidence>
<feature type="transmembrane region" description="Helical" evidence="8">
    <location>
        <begin position="243"/>
        <end position="261"/>
    </location>
</feature>
<dbReference type="PANTHER" id="PTHR30413">
    <property type="entry name" value="INNER MEMBRANE TRANSPORT PERMEASE"/>
    <property type="match status" value="1"/>
</dbReference>
<dbReference type="Proteomes" id="UP000051655">
    <property type="component" value="Unassembled WGS sequence"/>
</dbReference>
<comment type="similarity">
    <text evidence="2">Belongs to the ABC-2 integral membrane protein family.</text>
</comment>
<dbReference type="PANTHER" id="PTHR30413:SF10">
    <property type="entry name" value="CAPSULE POLYSACCHARIDE EXPORT INNER-MEMBRANE PROTEIN CTRC"/>
    <property type="match status" value="1"/>
</dbReference>
<dbReference type="InterPro" id="IPR013525">
    <property type="entry name" value="ABC2_TM"/>
</dbReference>
<comment type="subcellular location">
    <subcellularLocation>
        <location evidence="1">Cell membrane</location>
        <topology evidence="1">Multi-pass membrane protein</topology>
    </subcellularLocation>
</comment>
<accession>A0A0R2JIV2</accession>
<dbReference type="PATRIC" id="fig|1616.3.peg.318"/>
<feature type="transmembrane region" description="Helical" evidence="8">
    <location>
        <begin position="41"/>
        <end position="59"/>
    </location>
</feature>
<evidence type="ECO:0000256" key="7">
    <source>
        <dbReference type="ARBA" id="ARBA00023136"/>
    </source>
</evidence>
<dbReference type="GO" id="GO:0005886">
    <property type="term" value="C:plasma membrane"/>
    <property type="evidence" value="ECO:0007669"/>
    <property type="project" value="UniProtKB-SubCell"/>
</dbReference>
<evidence type="ECO:0000256" key="4">
    <source>
        <dbReference type="ARBA" id="ARBA00022475"/>
    </source>
</evidence>
<dbReference type="Pfam" id="PF01061">
    <property type="entry name" value="ABC2_membrane"/>
    <property type="match status" value="1"/>
</dbReference>
<keyword evidence="7 8" id="KW-0472">Membrane</keyword>
<evidence type="ECO:0000313" key="10">
    <source>
        <dbReference type="EMBL" id="KRN75814.1"/>
    </source>
</evidence>